<evidence type="ECO:0000256" key="3">
    <source>
        <dbReference type="ARBA" id="ARBA00023163"/>
    </source>
</evidence>
<gene>
    <name evidence="5" type="ORF">GGR31_001761</name>
</gene>
<proteinExistence type="predicted"/>
<keyword evidence="2" id="KW-0238">DNA-binding</keyword>
<dbReference type="Pfam" id="PF01037">
    <property type="entry name" value="AsnC_trans_reg"/>
    <property type="match status" value="1"/>
</dbReference>
<dbReference type="PRINTS" id="PR00033">
    <property type="entry name" value="HTHASNC"/>
</dbReference>
<sequence>MRLDETDKRILQLLQHDSKITTKEISYRLELSMTAIHERIKKLEREKIIANYVAILDKEKVEKNFMVFCHVKLIQHTKENVSKFEREILKLEEVLECFHVSGDYDYILKVYVKNMKAYRSFLVNKLTALNGIGSTQSTFMINEVKNSTNIQL</sequence>
<dbReference type="InterPro" id="IPR019887">
    <property type="entry name" value="Tscrpt_reg_AsnC/Lrp_C"/>
</dbReference>
<keyword evidence="3" id="KW-0804">Transcription</keyword>
<evidence type="ECO:0000259" key="4">
    <source>
        <dbReference type="PROSITE" id="PS50956"/>
    </source>
</evidence>
<reference evidence="5 6" key="1">
    <citation type="submission" date="2023-07" db="EMBL/GenBank/DDBJ databases">
        <title>Genomic Encyclopedia of Type Strains, Phase IV (KMG-IV): sequencing the most valuable type-strain genomes for metagenomic binning, comparative biology and taxonomic classification.</title>
        <authorList>
            <person name="Goeker M."/>
        </authorList>
    </citation>
    <scope>NUCLEOTIDE SEQUENCE [LARGE SCALE GENOMIC DNA]</scope>
    <source>
        <strain evidence="5 6">DSM 102814</strain>
    </source>
</reference>
<evidence type="ECO:0000256" key="2">
    <source>
        <dbReference type="ARBA" id="ARBA00023125"/>
    </source>
</evidence>
<dbReference type="InterPro" id="IPR000485">
    <property type="entry name" value="AsnC-type_HTH_dom"/>
</dbReference>
<organism evidence="5 6">
    <name type="scientific">Mesonia maritima</name>
    <dbReference type="NCBI Taxonomy" id="1793873"/>
    <lineage>
        <taxon>Bacteria</taxon>
        <taxon>Pseudomonadati</taxon>
        <taxon>Bacteroidota</taxon>
        <taxon>Flavobacteriia</taxon>
        <taxon>Flavobacteriales</taxon>
        <taxon>Flavobacteriaceae</taxon>
        <taxon>Mesonia</taxon>
    </lineage>
</organism>
<dbReference type="Gene3D" id="3.30.70.920">
    <property type="match status" value="1"/>
</dbReference>
<keyword evidence="6" id="KW-1185">Reference proteome</keyword>
<dbReference type="SUPFAM" id="SSF46785">
    <property type="entry name" value="Winged helix' DNA-binding domain"/>
    <property type="match status" value="1"/>
</dbReference>
<dbReference type="SUPFAM" id="SSF54909">
    <property type="entry name" value="Dimeric alpha+beta barrel"/>
    <property type="match status" value="1"/>
</dbReference>
<protein>
    <submittedName>
        <fullName evidence="5">Lrp/AsnC family leucine-responsive transcriptional regulator</fullName>
    </submittedName>
</protein>
<dbReference type="Proteomes" id="UP001257659">
    <property type="component" value="Unassembled WGS sequence"/>
</dbReference>
<feature type="domain" description="HTH asnC-type" evidence="4">
    <location>
        <begin position="3"/>
        <end position="66"/>
    </location>
</feature>
<dbReference type="CDD" id="cd00090">
    <property type="entry name" value="HTH_ARSR"/>
    <property type="match status" value="1"/>
</dbReference>
<keyword evidence="1" id="KW-0805">Transcription regulation</keyword>
<evidence type="ECO:0000313" key="6">
    <source>
        <dbReference type="Proteomes" id="UP001257659"/>
    </source>
</evidence>
<dbReference type="InterPro" id="IPR019888">
    <property type="entry name" value="Tscrpt_reg_AsnC-like"/>
</dbReference>
<dbReference type="PANTHER" id="PTHR30154:SF34">
    <property type="entry name" value="TRANSCRIPTIONAL REGULATOR AZLB"/>
    <property type="match status" value="1"/>
</dbReference>
<dbReference type="InterPro" id="IPR036390">
    <property type="entry name" value="WH_DNA-bd_sf"/>
</dbReference>
<dbReference type="EMBL" id="JAVDQA010000004">
    <property type="protein sequence ID" value="MDR6301114.1"/>
    <property type="molecule type" value="Genomic_DNA"/>
</dbReference>
<evidence type="ECO:0000313" key="5">
    <source>
        <dbReference type="EMBL" id="MDR6301114.1"/>
    </source>
</evidence>
<dbReference type="InterPro" id="IPR011991">
    <property type="entry name" value="ArsR-like_HTH"/>
</dbReference>
<dbReference type="Gene3D" id="1.10.10.10">
    <property type="entry name" value="Winged helix-like DNA-binding domain superfamily/Winged helix DNA-binding domain"/>
    <property type="match status" value="1"/>
</dbReference>
<accession>A0ABU1K674</accession>
<dbReference type="InterPro" id="IPR011008">
    <property type="entry name" value="Dimeric_a/b-barrel"/>
</dbReference>
<dbReference type="PROSITE" id="PS50956">
    <property type="entry name" value="HTH_ASNC_2"/>
    <property type="match status" value="1"/>
</dbReference>
<dbReference type="InterPro" id="IPR036388">
    <property type="entry name" value="WH-like_DNA-bd_sf"/>
</dbReference>
<name>A0ABU1K674_9FLAO</name>
<dbReference type="SMART" id="SM00344">
    <property type="entry name" value="HTH_ASNC"/>
    <property type="match status" value="1"/>
</dbReference>
<dbReference type="PANTHER" id="PTHR30154">
    <property type="entry name" value="LEUCINE-RESPONSIVE REGULATORY PROTEIN"/>
    <property type="match status" value="1"/>
</dbReference>
<dbReference type="RefSeq" id="WP_309728176.1">
    <property type="nucleotide sequence ID" value="NZ_JAVDQA010000004.1"/>
</dbReference>
<dbReference type="Pfam" id="PF13404">
    <property type="entry name" value="HTH_AsnC-type"/>
    <property type="match status" value="1"/>
</dbReference>
<comment type="caution">
    <text evidence="5">The sequence shown here is derived from an EMBL/GenBank/DDBJ whole genome shotgun (WGS) entry which is preliminary data.</text>
</comment>
<evidence type="ECO:0000256" key="1">
    <source>
        <dbReference type="ARBA" id="ARBA00023015"/>
    </source>
</evidence>